<dbReference type="InterPro" id="IPR024961">
    <property type="entry name" value="T2SS_GspC_N"/>
</dbReference>
<feature type="domain" description="Type II secretion system protein GspC N-terminal" evidence="9">
    <location>
        <begin position="82"/>
        <end position="150"/>
    </location>
</feature>
<comment type="subcellular location">
    <subcellularLocation>
        <location evidence="1">Cell inner membrane</location>
    </subcellularLocation>
</comment>
<keyword evidence="2" id="KW-0813">Transport</keyword>
<sequence>MKTLLAWRPRWPGPRCLLPASLIALGVWLAWLGFDSWAYRQVIAGRPVPGAVPTVSAEKLRPAPLDERTIARVFGAVPIEFDSAQANLPLTLLASLQGSQPEQSRALIQYADSRAFYSPGERLPDGTLLKSVGADQVVVLRNGREQNLLLPGQPMRLLSPQTTPTEVADPQPTALLQAIENTP</sequence>
<keyword evidence="4" id="KW-0997">Cell inner membrane</keyword>
<evidence type="ECO:0000313" key="10">
    <source>
        <dbReference type="EMBL" id="AKA22556.1"/>
    </source>
</evidence>
<dbReference type="EMBL" id="CP011110">
    <property type="protein sequence ID" value="AKA22556.1"/>
    <property type="molecule type" value="Genomic_DNA"/>
</dbReference>
<proteinExistence type="predicted"/>
<keyword evidence="6" id="KW-0653">Protein transport</keyword>
<evidence type="ECO:0000256" key="1">
    <source>
        <dbReference type="ARBA" id="ARBA00004533"/>
    </source>
</evidence>
<evidence type="ECO:0000256" key="4">
    <source>
        <dbReference type="ARBA" id="ARBA00022519"/>
    </source>
</evidence>
<dbReference type="AlphaFoldDB" id="A0A0D5XTY5"/>
<evidence type="ECO:0000256" key="3">
    <source>
        <dbReference type="ARBA" id="ARBA00022475"/>
    </source>
</evidence>
<keyword evidence="8" id="KW-0472">Membrane</keyword>
<dbReference type="KEGG" id="pcz:PCL1606_11010"/>
<evidence type="ECO:0000256" key="6">
    <source>
        <dbReference type="ARBA" id="ARBA00022927"/>
    </source>
</evidence>
<evidence type="ECO:0000256" key="8">
    <source>
        <dbReference type="ARBA" id="ARBA00023136"/>
    </source>
</evidence>
<evidence type="ECO:0000256" key="2">
    <source>
        <dbReference type="ARBA" id="ARBA00022448"/>
    </source>
</evidence>
<dbReference type="GO" id="GO:0005886">
    <property type="term" value="C:plasma membrane"/>
    <property type="evidence" value="ECO:0007669"/>
    <property type="project" value="UniProtKB-SubCell"/>
</dbReference>
<evidence type="ECO:0000259" key="9">
    <source>
        <dbReference type="Pfam" id="PF11356"/>
    </source>
</evidence>
<name>A0A0D5XTY5_9PSED</name>
<keyword evidence="7" id="KW-1133">Transmembrane helix</keyword>
<dbReference type="Proteomes" id="UP000032748">
    <property type="component" value="Chromosome"/>
</dbReference>
<reference evidence="10 11" key="1">
    <citation type="journal article" date="2015" name="Mol. Plant Microbe Interact.">
        <title>Comparative Genomic Analysis of Pseudomonas chlororaphis PCL1606 Reveals New Insight into Antifungal Compounds Involved in Biocontrol.</title>
        <authorList>
            <person name="Calderon C.E."/>
            <person name="Ramos C."/>
            <person name="de Vicente A."/>
            <person name="Cazorla F.M."/>
        </authorList>
    </citation>
    <scope>NUCLEOTIDE SEQUENCE [LARGE SCALE GENOMIC DNA]</scope>
    <source>
        <strain evidence="10 11">PCL1606</strain>
    </source>
</reference>
<dbReference type="GO" id="GO:0015031">
    <property type="term" value="P:protein transport"/>
    <property type="evidence" value="ECO:0007669"/>
    <property type="project" value="UniProtKB-KW"/>
</dbReference>
<evidence type="ECO:0000313" key="11">
    <source>
        <dbReference type="Proteomes" id="UP000032748"/>
    </source>
</evidence>
<dbReference type="OrthoDB" id="6897895at2"/>
<protein>
    <recommendedName>
        <fullName evidence="9">Type II secretion system protein GspC N-terminal domain-containing protein</fullName>
    </recommendedName>
</protein>
<dbReference type="Pfam" id="PF11356">
    <property type="entry name" value="T2SSC"/>
    <property type="match status" value="1"/>
</dbReference>
<dbReference type="RefSeq" id="WP_045881303.1">
    <property type="nucleotide sequence ID" value="NZ_CP011110.1"/>
</dbReference>
<gene>
    <name evidence="10" type="ORF">PCL1606_11010</name>
</gene>
<dbReference type="PATRIC" id="fig|587753.10.peg.1094"/>
<dbReference type="Gene3D" id="2.30.30.830">
    <property type="match status" value="1"/>
</dbReference>
<evidence type="ECO:0000256" key="5">
    <source>
        <dbReference type="ARBA" id="ARBA00022692"/>
    </source>
</evidence>
<organism evidence="10 11">
    <name type="scientific">Pseudomonas chlororaphis</name>
    <dbReference type="NCBI Taxonomy" id="587753"/>
    <lineage>
        <taxon>Bacteria</taxon>
        <taxon>Pseudomonadati</taxon>
        <taxon>Pseudomonadota</taxon>
        <taxon>Gammaproteobacteria</taxon>
        <taxon>Pseudomonadales</taxon>
        <taxon>Pseudomonadaceae</taxon>
        <taxon>Pseudomonas</taxon>
    </lineage>
</organism>
<accession>A0A0D5XTY5</accession>
<keyword evidence="3" id="KW-1003">Cell membrane</keyword>
<keyword evidence="5" id="KW-0812">Transmembrane</keyword>
<evidence type="ECO:0000256" key="7">
    <source>
        <dbReference type="ARBA" id="ARBA00022989"/>
    </source>
</evidence>